<evidence type="ECO:0000313" key="1">
    <source>
        <dbReference type="EMBL" id="KAI8424322.1"/>
    </source>
</evidence>
<gene>
    <name evidence="1" type="ORF">MSG28_002871</name>
</gene>
<dbReference type="EMBL" id="CM046104">
    <property type="protein sequence ID" value="KAI8424322.1"/>
    <property type="molecule type" value="Genomic_DNA"/>
</dbReference>
<dbReference type="Proteomes" id="UP001064048">
    <property type="component" value="Chromosome 4"/>
</dbReference>
<comment type="caution">
    <text evidence="1">The sequence shown here is derived from an EMBL/GenBank/DDBJ whole genome shotgun (WGS) entry which is preliminary data.</text>
</comment>
<organism evidence="1 2">
    <name type="scientific">Choristoneura fumiferana</name>
    <name type="common">Spruce budworm moth</name>
    <name type="synonym">Archips fumiferana</name>
    <dbReference type="NCBI Taxonomy" id="7141"/>
    <lineage>
        <taxon>Eukaryota</taxon>
        <taxon>Metazoa</taxon>
        <taxon>Ecdysozoa</taxon>
        <taxon>Arthropoda</taxon>
        <taxon>Hexapoda</taxon>
        <taxon>Insecta</taxon>
        <taxon>Pterygota</taxon>
        <taxon>Neoptera</taxon>
        <taxon>Endopterygota</taxon>
        <taxon>Lepidoptera</taxon>
        <taxon>Glossata</taxon>
        <taxon>Ditrysia</taxon>
        <taxon>Tortricoidea</taxon>
        <taxon>Tortricidae</taxon>
        <taxon>Tortricinae</taxon>
        <taxon>Choristoneura</taxon>
    </lineage>
</organism>
<evidence type="ECO:0000313" key="2">
    <source>
        <dbReference type="Proteomes" id="UP001064048"/>
    </source>
</evidence>
<sequence length="335" mass="38357">MPLEWMKLDIGDKKPSSFLWLLKGLNKEPNMDSFIKYVWLSKLPHEAQMILAAMPEKNLDDLAKAADGIVEVIRAAPKKETSTDELKKQIEELSAKVNKLTLDITVQLHQVNIKQFPMSSHNFHAGFVNVPSELYKHLRQNYGSFRPESFIRTLWMKQMPPEVQLILAAFHDKDIEEITAVADSVMRVIETNVKKNDIAYRDLLLLQRFDMLSDKVEKLASDVRWLLQWKTAKEKALGVGELLCDDVVMQPAPETWRIRSPRSKSLVKSPNPESWRVRAQKSKGVLKPPTPEPWRIGSQIRVRSPSPTSRSKLPCLNSPRKESLASVNTYNNVQI</sequence>
<proteinExistence type="predicted"/>
<keyword evidence="2" id="KW-1185">Reference proteome</keyword>
<name>A0ACC0JJP0_CHOFU</name>
<reference evidence="1 2" key="1">
    <citation type="journal article" date="2022" name="Genome Biol. Evol.">
        <title>The Spruce Budworm Genome: Reconstructing the Evolutionary History of Antifreeze Proteins.</title>
        <authorList>
            <person name="Beliveau C."/>
            <person name="Gagne P."/>
            <person name="Picq S."/>
            <person name="Vernygora O."/>
            <person name="Keeling C.I."/>
            <person name="Pinkney K."/>
            <person name="Doucet D."/>
            <person name="Wen F."/>
            <person name="Johnston J.S."/>
            <person name="Maaroufi H."/>
            <person name="Boyle B."/>
            <person name="Laroche J."/>
            <person name="Dewar K."/>
            <person name="Juretic N."/>
            <person name="Blackburn G."/>
            <person name="Nisole A."/>
            <person name="Brunet B."/>
            <person name="Brandao M."/>
            <person name="Lumley L."/>
            <person name="Duan J."/>
            <person name="Quan G."/>
            <person name="Lucarotti C.J."/>
            <person name="Roe A.D."/>
            <person name="Sperling F.A.H."/>
            <person name="Levesque R.C."/>
            <person name="Cusson M."/>
        </authorList>
    </citation>
    <scope>NUCLEOTIDE SEQUENCE [LARGE SCALE GENOMIC DNA]</scope>
    <source>
        <strain evidence="1">Glfc:IPQL:Cfum</strain>
    </source>
</reference>
<protein>
    <submittedName>
        <fullName evidence="1">Uncharacterized protein</fullName>
    </submittedName>
</protein>
<accession>A0ACC0JJP0</accession>